<sequence length="391" mass="42464">MNNVFMSRQPLLNRQSRIIANRLTLHLGKHENMQDAANALGALDDIWTRSEKPVFISCGANKCDAGLLDWSAPDNAAIELPAAALLGAEGPDLVAALQTWQPTACLLFDAQATKALSVDVPFRFIAFDTTKFTLAQLKLLAARTRSYGMGIALNVQTSEDFRACMDGGMTAAAGWFFTAPSSQPAKSLNPAQTNIVRVLNLVRQNGEIRDIEAALKLDVAMSYKLLRYINSAGFGLSCEIQSFRHAVNMLGYDKLNRWLSLLLATASKDPMAPALMYTALQRGRLMELLAAELVDKAEHDNLFITGAFSLLDVLLGVGMEQALDAMRLPDAICDALLGNGGRYQPFLELALSSEGTQGELIAQQAAMLGLTADQFNRAQLQAQAFAEAMEF</sequence>
<protein>
    <submittedName>
        <fullName evidence="2">HDOD domain protein</fullName>
    </submittedName>
</protein>
<reference evidence="2 3" key="1">
    <citation type="submission" date="2014-02" db="EMBL/GenBank/DDBJ databases">
        <title>Expanding our view of genomic diversity in Candidatus Accumulibacter clades.</title>
        <authorList>
            <person name="Skennerton C.T."/>
            <person name="Barr J.J."/>
            <person name="Slater F.R."/>
            <person name="Bond P.L."/>
            <person name="Tyson G.W."/>
        </authorList>
    </citation>
    <scope>NUCLEOTIDE SEQUENCE [LARGE SCALE GENOMIC DNA]</scope>
    <source>
        <strain evidence="3">BA-92</strain>
    </source>
</reference>
<comment type="caution">
    <text evidence="2">The sequence shown here is derived from an EMBL/GenBank/DDBJ whole genome shotgun (WGS) entry which is preliminary data.</text>
</comment>
<evidence type="ECO:0000313" key="3">
    <source>
        <dbReference type="Proteomes" id="UP000021816"/>
    </source>
</evidence>
<dbReference type="PIRSF" id="PIRSF003180">
    <property type="entry name" value="DiGMPpdiest_YuxH"/>
    <property type="match status" value="1"/>
</dbReference>
<dbReference type="PATRIC" id="fig|1454003.3.peg.39"/>
<dbReference type="PANTHER" id="PTHR33525:SF4">
    <property type="entry name" value="CYCLIC DI-GMP PHOSPHODIESTERASE CDGJ"/>
    <property type="match status" value="1"/>
</dbReference>
<accession>A0A011Q228</accession>
<dbReference type="Proteomes" id="UP000021816">
    <property type="component" value="Unassembled WGS sequence"/>
</dbReference>
<dbReference type="Pfam" id="PF08668">
    <property type="entry name" value="HDOD"/>
    <property type="match status" value="1"/>
</dbReference>
<dbReference type="STRING" id="1454003.AW10_00038"/>
<dbReference type="PROSITE" id="PS51833">
    <property type="entry name" value="HDOD"/>
    <property type="match status" value="1"/>
</dbReference>
<dbReference type="InterPro" id="IPR052340">
    <property type="entry name" value="RNase_Y/CdgJ"/>
</dbReference>
<organism evidence="2 3">
    <name type="scientific">Candidatus Accumulibacter appositus</name>
    <dbReference type="NCBI Taxonomy" id="1454003"/>
    <lineage>
        <taxon>Bacteria</taxon>
        <taxon>Pseudomonadati</taxon>
        <taxon>Pseudomonadota</taxon>
        <taxon>Betaproteobacteria</taxon>
        <taxon>Candidatus Accumulibacter</taxon>
    </lineage>
</organism>
<evidence type="ECO:0000259" key="1">
    <source>
        <dbReference type="PROSITE" id="PS51833"/>
    </source>
</evidence>
<dbReference type="InterPro" id="IPR014408">
    <property type="entry name" value="dGMP_Pdiesterase_EAL/HD-GYP"/>
</dbReference>
<dbReference type="PANTHER" id="PTHR33525">
    <property type="match status" value="1"/>
</dbReference>
<name>A0A011Q228_9PROT</name>
<dbReference type="InterPro" id="IPR013976">
    <property type="entry name" value="HDOD"/>
</dbReference>
<feature type="domain" description="HDOD" evidence="1">
    <location>
        <begin position="188"/>
        <end position="374"/>
    </location>
</feature>
<dbReference type="SUPFAM" id="SSF109604">
    <property type="entry name" value="HD-domain/PDEase-like"/>
    <property type="match status" value="1"/>
</dbReference>
<evidence type="ECO:0000313" key="2">
    <source>
        <dbReference type="EMBL" id="EXI83302.1"/>
    </source>
</evidence>
<gene>
    <name evidence="2" type="ORF">AW10_00038</name>
</gene>
<dbReference type="EMBL" id="JEMX01000002">
    <property type="protein sequence ID" value="EXI83302.1"/>
    <property type="molecule type" value="Genomic_DNA"/>
</dbReference>
<proteinExistence type="predicted"/>
<dbReference type="Gene3D" id="1.10.3210.10">
    <property type="entry name" value="Hypothetical protein af1432"/>
    <property type="match status" value="1"/>
</dbReference>
<dbReference type="AlphaFoldDB" id="A0A011Q228"/>